<evidence type="ECO:0000313" key="12">
    <source>
        <dbReference type="Proteomes" id="UP000085678"/>
    </source>
</evidence>
<organism evidence="12 13">
    <name type="scientific">Lingula anatina</name>
    <name type="common">Brachiopod</name>
    <name type="synonym">Lingula unguis</name>
    <dbReference type="NCBI Taxonomy" id="7574"/>
    <lineage>
        <taxon>Eukaryota</taxon>
        <taxon>Metazoa</taxon>
        <taxon>Spiralia</taxon>
        <taxon>Lophotrochozoa</taxon>
        <taxon>Brachiopoda</taxon>
        <taxon>Linguliformea</taxon>
        <taxon>Lingulata</taxon>
        <taxon>Lingulida</taxon>
        <taxon>Linguloidea</taxon>
        <taxon>Lingulidae</taxon>
        <taxon>Lingula</taxon>
    </lineage>
</organism>
<dbReference type="Pfam" id="PF00153">
    <property type="entry name" value="Mito_carr"/>
    <property type="match status" value="3"/>
</dbReference>
<dbReference type="InterPro" id="IPR018108">
    <property type="entry name" value="MCP_transmembrane"/>
</dbReference>
<evidence type="ECO:0000256" key="1">
    <source>
        <dbReference type="ARBA" id="ARBA00004448"/>
    </source>
</evidence>
<dbReference type="PANTHER" id="PTHR45928:SF1">
    <property type="entry name" value="RE38146P"/>
    <property type="match status" value="1"/>
</dbReference>
<dbReference type="GO" id="GO:0005743">
    <property type="term" value="C:mitochondrial inner membrane"/>
    <property type="evidence" value="ECO:0007669"/>
    <property type="project" value="UniProtKB-SubCell"/>
</dbReference>
<dbReference type="GeneID" id="106178354"/>
<comment type="subcellular location">
    <subcellularLocation>
        <location evidence="1">Mitochondrion inner membrane</location>
        <topology evidence="1">Multi-pass membrane protein</topology>
    </subcellularLocation>
</comment>
<evidence type="ECO:0000313" key="13">
    <source>
        <dbReference type="RefSeq" id="XP_013416950.1"/>
    </source>
</evidence>
<dbReference type="OrthoDB" id="6703404at2759"/>
<dbReference type="PANTHER" id="PTHR45928">
    <property type="entry name" value="RE38146P"/>
    <property type="match status" value="1"/>
</dbReference>
<dbReference type="KEGG" id="lak:106178354"/>
<dbReference type="InParanoid" id="A0A1S3K2T3"/>
<evidence type="ECO:0000256" key="3">
    <source>
        <dbReference type="ARBA" id="ARBA00022448"/>
    </source>
</evidence>
<feature type="repeat" description="Solcar" evidence="10">
    <location>
        <begin position="101"/>
        <end position="194"/>
    </location>
</feature>
<dbReference type="FunCoup" id="A0A1S3K2T3">
    <property type="interactions" value="72"/>
</dbReference>
<protein>
    <submittedName>
        <fullName evidence="13">Solute carrier family 25 member 35</fullName>
    </submittedName>
</protein>
<dbReference type="Proteomes" id="UP000085678">
    <property type="component" value="Unplaced"/>
</dbReference>
<keyword evidence="9 10" id="KW-0472">Membrane</keyword>
<evidence type="ECO:0000256" key="6">
    <source>
        <dbReference type="ARBA" id="ARBA00022792"/>
    </source>
</evidence>
<evidence type="ECO:0000256" key="4">
    <source>
        <dbReference type="ARBA" id="ARBA00022692"/>
    </source>
</evidence>
<evidence type="ECO:0000256" key="2">
    <source>
        <dbReference type="ARBA" id="ARBA00006375"/>
    </source>
</evidence>
<keyword evidence="8" id="KW-0496">Mitochondrion</keyword>
<proteinExistence type="inferred from homology"/>
<dbReference type="STRING" id="7574.A0A1S3K2T3"/>
<keyword evidence="3 11" id="KW-0813">Transport</keyword>
<accession>A0A1S3K2T3</accession>
<keyword evidence="4 10" id="KW-0812">Transmembrane</keyword>
<evidence type="ECO:0000256" key="7">
    <source>
        <dbReference type="ARBA" id="ARBA00022989"/>
    </source>
</evidence>
<dbReference type="InterPro" id="IPR023395">
    <property type="entry name" value="MCP_dom_sf"/>
</dbReference>
<dbReference type="SUPFAM" id="SSF103506">
    <property type="entry name" value="Mitochondrial carrier"/>
    <property type="match status" value="1"/>
</dbReference>
<keyword evidence="7" id="KW-1133">Transmembrane helix</keyword>
<comment type="similarity">
    <text evidence="2 11">Belongs to the mitochondrial carrier (TC 2.A.29) family.</text>
</comment>
<feature type="repeat" description="Solcar" evidence="10">
    <location>
        <begin position="2"/>
        <end position="91"/>
    </location>
</feature>
<keyword evidence="5" id="KW-0677">Repeat</keyword>
<dbReference type="FunFam" id="1.50.40.10:FF:000039">
    <property type="entry name" value="Solute carrier family 25 member 35"/>
    <property type="match status" value="1"/>
</dbReference>
<keyword evidence="6" id="KW-0999">Mitochondrion inner membrane</keyword>
<gene>
    <name evidence="13" type="primary">LOC106178354</name>
</gene>
<dbReference type="RefSeq" id="XP_013416950.1">
    <property type="nucleotide sequence ID" value="XM_013561496.2"/>
</dbReference>
<evidence type="ECO:0000256" key="9">
    <source>
        <dbReference type="ARBA" id="ARBA00023136"/>
    </source>
</evidence>
<sequence>MEEVFLGGVAACGAGFFTNPLEVVKTRMQLQGELKARGHYAVHYRGVFHAFITIATKDGLFAIQKGLVPALWYQFFMNGARLGTYQTLCNKKINTNADGSVSVVKSILCGAFSGTLGAVVGSPLYMVKTHLQAKSVEEIAVGHQHKHESMWTAFRQIYNQYGIKGLWRGVTGAVPRVTVGSGAQLATFSKACHFVEGTQIFKKDSILNALIASMMSGVVVVICMTPFDVISTRLYNQGIDKHGKGLFYDGFLDCFTKMFKSEGLWGFYKGWAPSLFRLGPHTVLSLVLWRMTRNFYASFKEEKA</sequence>
<reference evidence="13" key="1">
    <citation type="submission" date="2025-08" db="UniProtKB">
        <authorList>
            <consortium name="RefSeq"/>
        </authorList>
    </citation>
    <scope>IDENTIFICATION</scope>
    <source>
        <tissue evidence="13">Gonads</tissue>
    </source>
</reference>
<feature type="repeat" description="Solcar" evidence="10">
    <location>
        <begin position="204"/>
        <end position="295"/>
    </location>
</feature>
<dbReference type="Gene3D" id="1.50.40.10">
    <property type="entry name" value="Mitochondrial carrier domain"/>
    <property type="match status" value="1"/>
</dbReference>
<keyword evidence="12" id="KW-1185">Reference proteome</keyword>
<evidence type="ECO:0000256" key="11">
    <source>
        <dbReference type="RuleBase" id="RU000488"/>
    </source>
</evidence>
<evidence type="ECO:0000256" key="8">
    <source>
        <dbReference type="ARBA" id="ARBA00023128"/>
    </source>
</evidence>
<name>A0A1S3K2T3_LINAN</name>
<dbReference type="PROSITE" id="PS50920">
    <property type="entry name" value="SOLCAR"/>
    <property type="match status" value="3"/>
</dbReference>
<evidence type="ECO:0000256" key="10">
    <source>
        <dbReference type="PROSITE-ProRule" id="PRU00282"/>
    </source>
</evidence>
<dbReference type="AlphaFoldDB" id="A0A1S3K2T3"/>
<dbReference type="InterPro" id="IPR051508">
    <property type="entry name" value="Mito_Carrier_Antiporter"/>
</dbReference>
<evidence type="ECO:0000256" key="5">
    <source>
        <dbReference type="ARBA" id="ARBA00022737"/>
    </source>
</evidence>
<dbReference type="OMA" id="GFYDPMR"/>